<dbReference type="Pfam" id="PF07940">
    <property type="entry name" value="Hepar_II_III_C"/>
    <property type="match status" value="1"/>
</dbReference>
<dbReference type="SUPFAM" id="SSF49785">
    <property type="entry name" value="Galactose-binding domain-like"/>
    <property type="match status" value="2"/>
</dbReference>
<dbReference type="Gene3D" id="2.60.120.260">
    <property type="entry name" value="Galactose-binding domain-like"/>
    <property type="match status" value="4"/>
</dbReference>
<dbReference type="Gene3D" id="1.50.10.100">
    <property type="entry name" value="Chondroitin AC/alginate lyase"/>
    <property type="match status" value="1"/>
</dbReference>
<evidence type="ECO:0000256" key="2">
    <source>
        <dbReference type="ARBA" id="ARBA00022801"/>
    </source>
</evidence>
<evidence type="ECO:0000313" key="7">
    <source>
        <dbReference type="Proteomes" id="UP001589619"/>
    </source>
</evidence>
<dbReference type="RefSeq" id="WP_344909195.1">
    <property type="nucleotide sequence ID" value="NZ_BAAAYO010000008.1"/>
</dbReference>
<keyword evidence="3" id="KW-0812">Transmembrane</keyword>
<protein>
    <submittedName>
        <fullName evidence="6">Carbohydrate binding domain-containing protein</fullName>
    </submittedName>
</protein>
<evidence type="ECO:0000259" key="4">
    <source>
        <dbReference type="Pfam" id="PF02018"/>
    </source>
</evidence>
<evidence type="ECO:0000256" key="3">
    <source>
        <dbReference type="SAM" id="Phobius"/>
    </source>
</evidence>
<accession>A0ABV5W269</accession>
<gene>
    <name evidence="6" type="ORF">ACFFNY_23720</name>
</gene>
<evidence type="ECO:0000259" key="5">
    <source>
        <dbReference type="Pfam" id="PF07940"/>
    </source>
</evidence>
<evidence type="ECO:0000256" key="1">
    <source>
        <dbReference type="ARBA" id="ARBA00004196"/>
    </source>
</evidence>
<dbReference type="InterPro" id="IPR003305">
    <property type="entry name" value="CenC_carb-bd"/>
</dbReference>
<comment type="caution">
    <text evidence="6">The sequence shown here is derived from an EMBL/GenBank/DDBJ whole genome shotgun (WGS) entry which is preliminary data.</text>
</comment>
<dbReference type="Gene3D" id="2.70.98.70">
    <property type="match status" value="1"/>
</dbReference>
<dbReference type="SUPFAM" id="SSF48230">
    <property type="entry name" value="Chondroitin AC/alginate lyase"/>
    <property type="match status" value="1"/>
</dbReference>
<comment type="subcellular location">
    <subcellularLocation>
        <location evidence="1">Cell envelope</location>
    </subcellularLocation>
</comment>
<reference evidence="6 7" key="1">
    <citation type="submission" date="2024-09" db="EMBL/GenBank/DDBJ databases">
        <authorList>
            <person name="Sun Q."/>
            <person name="Mori K."/>
        </authorList>
    </citation>
    <scope>NUCLEOTIDE SEQUENCE [LARGE SCALE GENOMIC DNA]</scope>
    <source>
        <strain evidence="6 7">JCM 12520</strain>
    </source>
</reference>
<sequence>MNLLGSKQTIRGIAVLMTILLCLGAIPGFVLQPVRAGAEELPALLNGGFEQIASGRPKDWTYVSGTVESSAEQKRSGALSVKLTDLSATASTALRSVSIPVTAGQTYSANVYSYNTQGVSQLYLEFWDASNNYTKIYTGSNSTLNQWSPIQVSGVAPEGTVRANLRLYLHVANVGTAYFDDASFSRVVTGPQPALLNGDLEELENGRPKYWNMAATTQTTTEQVYSGSYSVKIDDPSSTAGVTVRSNQIAVTPGQKYDASVWSYNLQGVSQLYVEFWDANNNYTTILTATNDALNVWRQMRIQGVAPENSAYATVRFYLHAANVGTAYFDAATFREAPPAPSSSLTNGSFEWLKQGKPFGWSETDGAAQLTQAQAVDGANSVKIAYSGTGASPGLRSQPVTVSAGDRYVASVYASVYAQTYAPDGIPALRLEFRDSDGVLIDSAAGVTGSVYGVWQQLVASGSAPAGTATATVKLAMDPARPGAAYFDDVRLQRTSATTGNKTRATYYTPAKVAAARDNVGQYSWAQSVRDGVLVRANKYLAKGLDFLWDSVPGPNLPRSYGVNQVLGSPITGRGIDVYGNYPYKADALNDPWKIVDPSSGYKFPTNDFGAYYRSGLDDHGLFQPALADRSLLVNTLYPEKGPTWGVDDGFGWVDDNGNRYTFIAYYTHWFLWYGTGMIQDALQAFRDAYLYTGDVKYARAGAALLDRVADVYPDMDTMLHDKTVYLNSHGGTGLGKAVGSIWETGLVKDFISAYDAFYPAMDDAQLISFLDGKASEYRLIYGKGTAGAIRRNIEDGIIRQVFPAVKAARIRGNDGMHQSALAMAAVVYDTLPETKQWLDFTFQTGGNTSNPPGVTGGNILNTLISVVDRDGNGNEASPGYNALWLSSDQLTADILEGYDLYPNADLYDNVKFRKMFSAFYPLLLSEKYTANIGDTGSTGNPGISVLKIADMVKAFDKFGDPVYAQLAYFLNNNRADGIHSDIFTANPGDIAERIRSAVATHGPLHLDSSNLTGYGFTALRDGANVFNSFGLSYGFPGMSISSNNTDVKLFEASGTMQLEAGAPGSAVTFDFHVAETDDYEIDLLPFIAPSYGIYRISIDGQPIAVLDFYGGSNSNTFEVLGQKVLTAGTHQISFEGIGKNAASSNYKMGVRSLNLLDAQARQARDEAGPQGNTLRDMWMYYGRNTGHGHRDTLNLGIHAFGLDLSPDLGYPEFADSVDMHRAQWVVNTISHNTVVVDKKKQGAQWVADPKHFDDSGMVKLIDVEAPKVYPQTELYKRTTAMVKIDEANSYAVDFFRVKGGSDHHFSFHGAEGTATATGLNMVAQPTGTYAGPDVAYGQRVDDVAGSGYMGSGFHYLKNVSRDSSPPAQFSIDWKAVDTWKVLPTPANIHLRLTMLGQVDDVALADGVPPQNKPGNPGTLRYFVAHRNGTDLDSVFTSVIEPYRDNPTIASIVPATVKLGGVAVTGNEAKAVKVTLANGRIDYIVNALQRNIAYTIDDKLQFKGFLGVFSELNGEEVYRYVNDGSYIAPIAETVADAAGALQGTVVSFTYEPSVHNEIVVAMDTSGTSAEDWIGSTIYVENDGVRNAAYRIAGALDLGSGLYKLDIGDSTLIRSFVNPNNFGQGYMYDIAQGATFRIPLARHISR</sequence>
<keyword evidence="7" id="KW-1185">Reference proteome</keyword>
<dbReference type="EMBL" id="JBHMAG010000016">
    <property type="protein sequence ID" value="MFB9754588.1"/>
    <property type="molecule type" value="Genomic_DNA"/>
</dbReference>
<feature type="domain" description="Heparinase II/III-like C-terminal" evidence="5">
    <location>
        <begin position="1183"/>
        <end position="1243"/>
    </location>
</feature>
<keyword evidence="3" id="KW-1133">Transmembrane helix</keyword>
<keyword evidence="3" id="KW-0472">Membrane</keyword>
<dbReference type="Pfam" id="PF02018">
    <property type="entry name" value="CBM_4_9"/>
    <property type="match status" value="2"/>
</dbReference>
<name>A0ABV5W269_9BACL</name>
<keyword evidence="2" id="KW-0378">Hydrolase</keyword>
<feature type="domain" description="CBM-cenC" evidence="4">
    <location>
        <begin position="44"/>
        <end position="171"/>
    </location>
</feature>
<feature type="transmembrane region" description="Helical" evidence="3">
    <location>
        <begin position="12"/>
        <end position="31"/>
    </location>
</feature>
<evidence type="ECO:0000313" key="6">
    <source>
        <dbReference type="EMBL" id="MFB9754588.1"/>
    </source>
</evidence>
<dbReference type="Proteomes" id="UP001589619">
    <property type="component" value="Unassembled WGS sequence"/>
</dbReference>
<proteinExistence type="predicted"/>
<feature type="domain" description="CBM-cenC" evidence="4">
    <location>
        <begin position="196"/>
        <end position="321"/>
    </location>
</feature>
<dbReference type="InterPro" id="IPR008929">
    <property type="entry name" value="Chondroitin_lyas"/>
</dbReference>
<dbReference type="InterPro" id="IPR008979">
    <property type="entry name" value="Galactose-bd-like_sf"/>
</dbReference>
<organism evidence="6 7">
    <name type="scientific">Paenibacillus hodogayensis</name>
    <dbReference type="NCBI Taxonomy" id="279208"/>
    <lineage>
        <taxon>Bacteria</taxon>
        <taxon>Bacillati</taxon>
        <taxon>Bacillota</taxon>
        <taxon>Bacilli</taxon>
        <taxon>Bacillales</taxon>
        <taxon>Paenibacillaceae</taxon>
        <taxon>Paenibacillus</taxon>
    </lineage>
</organism>
<dbReference type="InterPro" id="IPR012480">
    <property type="entry name" value="Hepar_II_III_C"/>
</dbReference>